<sequence>MGPADPVGRDPRSVLNETQPHSFDYFHQHHVLDGGGAGRHEQPALPNFRVICDLPFAVYCQESVLYIAINEYTGSFVIHSGYYGDGLPFRGLLREDQAGS</sequence>
<reference evidence="1" key="1">
    <citation type="submission" date="2019-08" db="EMBL/GenBank/DDBJ databases">
        <authorList>
            <person name="Kucharzyk K."/>
            <person name="Murdoch R.W."/>
            <person name="Higgins S."/>
            <person name="Loffler F."/>
        </authorList>
    </citation>
    <scope>NUCLEOTIDE SEQUENCE</scope>
</reference>
<proteinExistence type="predicted"/>
<dbReference type="EMBL" id="VSSQ01130921">
    <property type="protein sequence ID" value="MPN58349.1"/>
    <property type="molecule type" value="Genomic_DNA"/>
</dbReference>
<accession>A0A645J6M3</accession>
<protein>
    <submittedName>
        <fullName evidence="1">Uncharacterized protein</fullName>
    </submittedName>
</protein>
<evidence type="ECO:0000313" key="1">
    <source>
        <dbReference type="EMBL" id="MPN58349.1"/>
    </source>
</evidence>
<comment type="caution">
    <text evidence="1">The sequence shown here is derived from an EMBL/GenBank/DDBJ whole genome shotgun (WGS) entry which is preliminary data.</text>
</comment>
<name>A0A645J6M3_9ZZZZ</name>
<dbReference type="AlphaFoldDB" id="A0A645J6M3"/>
<gene>
    <name evidence="1" type="ORF">SDC9_206053</name>
</gene>
<organism evidence="1">
    <name type="scientific">bioreactor metagenome</name>
    <dbReference type="NCBI Taxonomy" id="1076179"/>
    <lineage>
        <taxon>unclassified sequences</taxon>
        <taxon>metagenomes</taxon>
        <taxon>ecological metagenomes</taxon>
    </lineage>
</organism>